<sequence>MSNRLEGRVAIVTGGAQGIGGATARRLAEDGASVLIVDLAEELAAENVRRIEAEGGIASLFVGDVTKSETAIGMVAAAGDRYGRLDILVQNAFPVGEGSFGGGVTDIDFESWRGALSVLLDAVFLGAKYAVPAMQASGPAPGF</sequence>
<organism evidence="1">
    <name type="scientific">marine metagenome</name>
    <dbReference type="NCBI Taxonomy" id="408172"/>
    <lineage>
        <taxon>unclassified sequences</taxon>
        <taxon>metagenomes</taxon>
        <taxon>ecological metagenomes</taxon>
    </lineage>
</organism>
<dbReference type="Pfam" id="PF00106">
    <property type="entry name" value="adh_short"/>
    <property type="match status" value="1"/>
</dbReference>
<dbReference type="InterPro" id="IPR002347">
    <property type="entry name" value="SDR_fam"/>
</dbReference>
<dbReference type="Gene3D" id="3.40.50.720">
    <property type="entry name" value="NAD(P)-binding Rossmann-like Domain"/>
    <property type="match status" value="1"/>
</dbReference>
<dbReference type="EMBL" id="UINC01046768">
    <property type="protein sequence ID" value="SVB55187.1"/>
    <property type="molecule type" value="Genomic_DNA"/>
</dbReference>
<evidence type="ECO:0000313" key="1">
    <source>
        <dbReference type="EMBL" id="SVB55187.1"/>
    </source>
</evidence>
<protein>
    <recommendedName>
        <fullName evidence="2">SDR family NAD(P)-dependent oxidoreductase</fullName>
    </recommendedName>
</protein>
<dbReference type="PRINTS" id="PR00081">
    <property type="entry name" value="GDHRDH"/>
</dbReference>
<dbReference type="PANTHER" id="PTHR42820:SF1">
    <property type="entry name" value="SHORT-CHAIN DEHYDROGENASE_REDUCTASE FAMILY PROTEIN"/>
    <property type="match status" value="1"/>
</dbReference>
<accession>A0A382EZC0</accession>
<proteinExistence type="predicted"/>
<dbReference type="AlphaFoldDB" id="A0A382EZC0"/>
<feature type="non-terminal residue" evidence="1">
    <location>
        <position position="143"/>
    </location>
</feature>
<name>A0A382EZC0_9ZZZZ</name>
<dbReference type="PANTHER" id="PTHR42820">
    <property type="entry name" value="SHORT-CHAIN DEHYDROGENASE REDUCTASE"/>
    <property type="match status" value="1"/>
</dbReference>
<dbReference type="CDD" id="cd05233">
    <property type="entry name" value="SDR_c"/>
    <property type="match status" value="1"/>
</dbReference>
<reference evidence="1" key="1">
    <citation type="submission" date="2018-05" db="EMBL/GenBank/DDBJ databases">
        <authorList>
            <person name="Lanie J.A."/>
            <person name="Ng W.-L."/>
            <person name="Kazmierczak K.M."/>
            <person name="Andrzejewski T.M."/>
            <person name="Davidsen T.M."/>
            <person name="Wayne K.J."/>
            <person name="Tettelin H."/>
            <person name="Glass J.I."/>
            <person name="Rusch D."/>
            <person name="Podicherti R."/>
            <person name="Tsui H.-C.T."/>
            <person name="Winkler M.E."/>
        </authorList>
    </citation>
    <scope>NUCLEOTIDE SEQUENCE</scope>
</reference>
<dbReference type="InterPro" id="IPR036291">
    <property type="entry name" value="NAD(P)-bd_dom_sf"/>
</dbReference>
<gene>
    <name evidence="1" type="ORF">METZ01_LOCUS208041</name>
</gene>
<evidence type="ECO:0008006" key="2">
    <source>
        <dbReference type="Google" id="ProtNLM"/>
    </source>
</evidence>
<dbReference type="SUPFAM" id="SSF51735">
    <property type="entry name" value="NAD(P)-binding Rossmann-fold domains"/>
    <property type="match status" value="1"/>
</dbReference>